<gene>
    <name evidence="14" type="ordered locus">STH2640</name>
</gene>
<comment type="pathway">
    <text evidence="1">Carbohydrate metabolism; tricarboxylic acid cycle.</text>
</comment>
<dbReference type="InterPro" id="IPR050573">
    <property type="entry name" value="SDH/FRD_Iron-Sulfur"/>
</dbReference>
<dbReference type="InterPro" id="IPR009051">
    <property type="entry name" value="Helical_ferredxn"/>
</dbReference>
<evidence type="ECO:0000313" key="14">
    <source>
        <dbReference type="EMBL" id="BAD41625.1"/>
    </source>
</evidence>
<dbReference type="HOGENOM" id="CLU_044838_3_3_9"/>
<dbReference type="InterPro" id="IPR036010">
    <property type="entry name" value="2Fe-2S_ferredoxin-like_sf"/>
</dbReference>
<comment type="catalytic activity">
    <reaction evidence="11">
        <text>a quinone + succinate = fumarate + a quinol</text>
        <dbReference type="Rhea" id="RHEA:40523"/>
        <dbReference type="ChEBI" id="CHEBI:24646"/>
        <dbReference type="ChEBI" id="CHEBI:29806"/>
        <dbReference type="ChEBI" id="CHEBI:30031"/>
        <dbReference type="ChEBI" id="CHEBI:132124"/>
        <dbReference type="EC" id="1.3.5.1"/>
    </reaction>
</comment>
<dbReference type="Gene3D" id="1.10.1060.10">
    <property type="entry name" value="Alpha-helical ferredoxin"/>
    <property type="match status" value="1"/>
</dbReference>
<dbReference type="SUPFAM" id="SSF54292">
    <property type="entry name" value="2Fe-2S ferredoxin-like"/>
    <property type="match status" value="1"/>
</dbReference>
<dbReference type="InterPro" id="IPR025192">
    <property type="entry name" value="Succ_DH/fum_Rdtase_N"/>
</dbReference>
<evidence type="ECO:0000256" key="7">
    <source>
        <dbReference type="ARBA" id="ARBA00023002"/>
    </source>
</evidence>
<dbReference type="eggNOG" id="COG0479">
    <property type="taxonomic scope" value="Bacteria"/>
</dbReference>
<keyword evidence="6 11" id="KW-0479">Metal-binding</keyword>
<comment type="cofactor">
    <cofactor evidence="11">
        <name>[4Fe-4S] cluster</name>
        <dbReference type="ChEBI" id="CHEBI:49883"/>
    </cofactor>
    <text evidence="11">Binds 1 [4Fe-4S] cluster.</text>
</comment>
<keyword evidence="3 11" id="KW-0004">4Fe-4S</keyword>
<dbReference type="InterPro" id="IPR006058">
    <property type="entry name" value="2Fe2S_fd_BS"/>
</dbReference>
<dbReference type="GO" id="GO:0051538">
    <property type="term" value="F:3 iron, 4 sulfur cluster binding"/>
    <property type="evidence" value="ECO:0007669"/>
    <property type="project" value="UniProtKB-KW"/>
</dbReference>
<name>Q67L21_SYMTH</name>
<evidence type="ECO:0000256" key="3">
    <source>
        <dbReference type="ARBA" id="ARBA00022485"/>
    </source>
</evidence>
<dbReference type="Gene3D" id="3.10.20.30">
    <property type="match status" value="1"/>
</dbReference>
<comment type="similarity">
    <text evidence="2 11">Belongs to the succinate dehydrogenase/fumarate reductase iron-sulfur protein family.</text>
</comment>
<feature type="domain" description="2Fe-2S ferredoxin-type" evidence="12">
    <location>
        <begin position="8"/>
        <end position="98"/>
    </location>
</feature>
<protein>
    <recommendedName>
        <fullName evidence="11">Succinate dehydrogenase iron-sulfur subunit</fullName>
        <ecNumber evidence="11">1.3.5.1</ecNumber>
    </recommendedName>
</protein>
<dbReference type="InterPro" id="IPR017896">
    <property type="entry name" value="4Fe4S_Fe-S-bd"/>
</dbReference>
<keyword evidence="10 11" id="KW-0003">3Fe-4S</keyword>
<evidence type="ECO:0000256" key="1">
    <source>
        <dbReference type="ARBA" id="ARBA00005163"/>
    </source>
</evidence>
<dbReference type="PANTHER" id="PTHR11921:SF29">
    <property type="entry name" value="SUCCINATE DEHYDROGENASE [UBIQUINONE] IRON-SULFUR SUBUNIT, MITOCHONDRIAL"/>
    <property type="match status" value="1"/>
</dbReference>
<dbReference type="GO" id="GO:0046872">
    <property type="term" value="F:metal ion binding"/>
    <property type="evidence" value="ECO:0007669"/>
    <property type="project" value="UniProtKB-KW"/>
</dbReference>
<comment type="cofactor">
    <cofactor evidence="11">
        <name>[2Fe-2S] cluster</name>
        <dbReference type="ChEBI" id="CHEBI:190135"/>
    </cofactor>
    <text evidence="11">Binds 1 [2Fe-2S] cluster.</text>
</comment>
<evidence type="ECO:0000256" key="6">
    <source>
        <dbReference type="ARBA" id="ARBA00022723"/>
    </source>
</evidence>
<keyword evidence="7" id="KW-0560">Oxidoreductase</keyword>
<dbReference type="NCBIfam" id="NF004616">
    <property type="entry name" value="PRK05950.1"/>
    <property type="match status" value="1"/>
</dbReference>
<evidence type="ECO:0000256" key="4">
    <source>
        <dbReference type="ARBA" id="ARBA00022532"/>
    </source>
</evidence>
<proteinExistence type="inferred from homology"/>
<dbReference type="InterPro" id="IPR017900">
    <property type="entry name" value="4Fe4S_Fe_S_CS"/>
</dbReference>
<evidence type="ECO:0000313" key="15">
    <source>
        <dbReference type="Proteomes" id="UP000000417"/>
    </source>
</evidence>
<dbReference type="Pfam" id="PF13237">
    <property type="entry name" value="Fer4_10"/>
    <property type="match status" value="1"/>
</dbReference>
<dbReference type="FunFam" id="1.10.1060.10:FF:000003">
    <property type="entry name" value="Succinate dehydrogenase iron-sulfur subunit"/>
    <property type="match status" value="1"/>
</dbReference>
<dbReference type="CDD" id="cd00207">
    <property type="entry name" value="fer2"/>
    <property type="match status" value="1"/>
</dbReference>
<dbReference type="PROSITE" id="PS00197">
    <property type="entry name" value="2FE2S_FER_1"/>
    <property type="match status" value="1"/>
</dbReference>
<dbReference type="InterPro" id="IPR004489">
    <property type="entry name" value="Succ_DH/fum_Rdtase_Fe-S"/>
</dbReference>
<keyword evidence="8 11" id="KW-0408">Iron</keyword>
<evidence type="ECO:0000256" key="5">
    <source>
        <dbReference type="ARBA" id="ARBA00022714"/>
    </source>
</evidence>
<feature type="domain" description="4Fe-4S ferredoxin-type" evidence="13">
    <location>
        <begin position="141"/>
        <end position="171"/>
    </location>
</feature>
<dbReference type="GO" id="GO:0051539">
    <property type="term" value="F:4 iron, 4 sulfur cluster binding"/>
    <property type="evidence" value="ECO:0007669"/>
    <property type="project" value="UniProtKB-KW"/>
</dbReference>
<dbReference type="PROSITE" id="PS00198">
    <property type="entry name" value="4FE4S_FER_1"/>
    <property type="match status" value="1"/>
</dbReference>
<keyword evidence="5 11" id="KW-0001">2Fe-2S</keyword>
<evidence type="ECO:0000256" key="8">
    <source>
        <dbReference type="ARBA" id="ARBA00023004"/>
    </source>
</evidence>
<evidence type="ECO:0000256" key="9">
    <source>
        <dbReference type="ARBA" id="ARBA00023014"/>
    </source>
</evidence>
<dbReference type="PANTHER" id="PTHR11921">
    <property type="entry name" value="SUCCINATE DEHYDROGENASE IRON-SULFUR PROTEIN"/>
    <property type="match status" value="1"/>
</dbReference>
<dbReference type="Proteomes" id="UP000000417">
    <property type="component" value="Chromosome"/>
</dbReference>
<dbReference type="EMBL" id="AP006840">
    <property type="protein sequence ID" value="BAD41625.1"/>
    <property type="molecule type" value="Genomic_DNA"/>
</dbReference>
<dbReference type="GO" id="GO:0009055">
    <property type="term" value="F:electron transfer activity"/>
    <property type="evidence" value="ECO:0007669"/>
    <property type="project" value="InterPro"/>
</dbReference>
<dbReference type="GO" id="GO:0051537">
    <property type="term" value="F:2 iron, 2 sulfur cluster binding"/>
    <property type="evidence" value="ECO:0007669"/>
    <property type="project" value="UniProtKB-KW"/>
</dbReference>
<keyword evidence="4" id="KW-0816">Tricarboxylic acid cycle</keyword>
<dbReference type="EC" id="1.3.5.1" evidence="11"/>
<comment type="cofactor">
    <cofactor evidence="11">
        <name>[3Fe-4S] cluster</name>
        <dbReference type="ChEBI" id="CHEBI:21137"/>
    </cofactor>
    <text evidence="11">Binds 1 [3Fe-4S] cluster.</text>
</comment>
<reference evidence="14 15" key="1">
    <citation type="journal article" date="2004" name="Nucleic Acids Res.">
        <title>Genome sequence of Symbiobacterium thermophilum, an uncultivable bacterium that depends on microbial commensalism.</title>
        <authorList>
            <person name="Ueda K."/>
            <person name="Yamashita A."/>
            <person name="Ishikawa J."/>
            <person name="Shimada M."/>
            <person name="Watsuji T."/>
            <person name="Morimura K."/>
            <person name="Ikeda H."/>
            <person name="Hattori M."/>
            <person name="Beppu T."/>
        </authorList>
    </citation>
    <scope>NUCLEOTIDE SEQUENCE [LARGE SCALE GENOMIC DNA]</scope>
    <source>
        <strain evidence="15">T / IAM 14863</strain>
    </source>
</reference>
<dbReference type="SUPFAM" id="SSF46548">
    <property type="entry name" value="alpha-helical ferredoxin"/>
    <property type="match status" value="1"/>
</dbReference>
<dbReference type="Pfam" id="PF13085">
    <property type="entry name" value="Fer2_3"/>
    <property type="match status" value="1"/>
</dbReference>
<organism evidence="14 15">
    <name type="scientific">Symbiobacterium thermophilum (strain DSM 24528 / JCM 14929 / IAM 14863 / T)</name>
    <dbReference type="NCBI Taxonomy" id="292459"/>
    <lineage>
        <taxon>Bacteria</taxon>
        <taxon>Bacillati</taxon>
        <taxon>Bacillota</taxon>
        <taxon>Clostridia</taxon>
        <taxon>Eubacteriales</taxon>
        <taxon>Symbiobacteriaceae</taxon>
        <taxon>Symbiobacterium</taxon>
    </lineage>
</organism>
<dbReference type="GO" id="GO:0008177">
    <property type="term" value="F:succinate dehydrogenase (quinone) activity"/>
    <property type="evidence" value="ECO:0007669"/>
    <property type="project" value="UniProtKB-EC"/>
</dbReference>
<dbReference type="InterPro" id="IPR001041">
    <property type="entry name" value="2Fe-2S_ferredoxin-type"/>
</dbReference>
<dbReference type="NCBIfam" id="TIGR00384">
    <property type="entry name" value="dhsB"/>
    <property type="match status" value="1"/>
</dbReference>
<dbReference type="GO" id="GO:0006099">
    <property type="term" value="P:tricarboxylic acid cycle"/>
    <property type="evidence" value="ECO:0007669"/>
    <property type="project" value="UniProtKB-KW"/>
</dbReference>
<dbReference type="PROSITE" id="PS51085">
    <property type="entry name" value="2FE2S_FER_2"/>
    <property type="match status" value="1"/>
</dbReference>
<keyword evidence="9 11" id="KW-0411">Iron-sulfur</keyword>
<evidence type="ECO:0000259" key="12">
    <source>
        <dbReference type="PROSITE" id="PS51085"/>
    </source>
</evidence>
<evidence type="ECO:0000256" key="10">
    <source>
        <dbReference type="ARBA" id="ARBA00023291"/>
    </source>
</evidence>
<dbReference type="GO" id="GO:0022904">
    <property type="term" value="P:respiratory electron transport chain"/>
    <property type="evidence" value="ECO:0007669"/>
    <property type="project" value="TreeGrafter"/>
</dbReference>
<evidence type="ECO:0000259" key="13">
    <source>
        <dbReference type="PROSITE" id="PS51379"/>
    </source>
</evidence>
<accession>Q67L21</accession>
<dbReference type="KEGG" id="sth:STH2640"/>
<dbReference type="STRING" id="292459.STH2640"/>
<dbReference type="InterPro" id="IPR012675">
    <property type="entry name" value="Beta-grasp_dom_sf"/>
</dbReference>
<dbReference type="PROSITE" id="PS51379">
    <property type="entry name" value="4FE4S_FER_2"/>
    <property type="match status" value="1"/>
</dbReference>
<evidence type="ECO:0000256" key="2">
    <source>
        <dbReference type="ARBA" id="ARBA00009433"/>
    </source>
</evidence>
<evidence type="ECO:0000256" key="11">
    <source>
        <dbReference type="RuleBase" id="RU361237"/>
    </source>
</evidence>
<keyword evidence="15" id="KW-1185">Reference proteome</keyword>
<dbReference type="AlphaFoldDB" id="Q67L21"/>
<sequence>MTRAMKDFKLRVFRYDPEKDEKQHYDTFTVEYRDGMTVLEALLWVFEKKDPSLAFRYSCREAICGSCAMYISGRYALACRVQVKDALEGDTVTVSPLPHMRVIKDLVVDQTKFWENYARVKPWLINDNPPPERERLQSPEDRAKYNMEIDCILCGACFSSCPSGANNEEYLGPHALVWASRFFHDTRDTAKRERLEIVASEYGVFRCHTIFNCVEACPKHINPTEAIQKLKKAAMAYKMGLLK</sequence>